<name>A0ABP1QZQ4_9HEXA</name>
<dbReference type="EMBL" id="CAXLJM020000049">
    <property type="protein sequence ID" value="CAL8113912.1"/>
    <property type="molecule type" value="Genomic_DNA"/>
</dbReference>
<reference evidence="7 8" key="1">
    <citation type="submission" date="2024-08" db="EMBL/GenBank/DDBJ databases">
        <authorList>
            <person name="Cucini C."/>
            <person name="Frati F."/>
        </authorList>
    </citation>
    <scope>NUCLEOTIDE SEQUENCE [LARGE SCALE GENOMIC DNA]</scope>
</reference>
<protein>
    <recommendedName>
        <fullName evidence="2">peptide-methionine (S)-S-oxide reductase</fullName>
        <ecNumber evidence="2">1.8.4.11</ecNumber>
    </recommendedName>
    <alternativeName>
        <fullName evidence="4">Peptide-methionine (S)-S-oxide reductase</fullName>
    </alternativeName>
</protein>
<dbReference type="InterPro" id="IPR049006">
    <property type="entry name" value="MsrA_helical"/>
</dbReference>
<keyword evidence="3" id="KW-0560">Oxidoreductase</keyword>
<gene>
    <name evidence="7" type="ORF">ODALV1_LOCUS16230</name>
</gene>
<dbReference type="PANTHER" id="PTHR43774">
    <property type="entry name" value="PEPTIDE METHIONINE SULFOXIDE REDUCTASE"/>
    <property type="match status" value="1"/>
</dbReference>
<evidence type="ECO:0000256" key="4">
    <source>
        <dbReference type="ARBA" id="ARBA00030643"/>
    </source>
</evidence>
<feature type="domain" description="Selenoprotein methionine sulfoxide reductase A helical" evidence="6">
    <location>
        <begin position="174"/>
        <end position="217"/>
    </location>
</feature>
<accession>A0ABP1QZQ4</accession>
<evidence type="ECO:0000259" key="5">
    <source>
        <dbReference type="Pfam" id="PF01625"/>
    </source>
</evidence>
<proteinExistence type="inferred from homology"/>
<evidence type="ECO:0000259" key="6">
    <source>
        <dbReference type="Pfam" id="PF20939"/>
    </source>
</evidence>
<evidence type="ECO:0000256" key="2">
    <source>
        <dbReference type="ARBA" id="ARBA00012502"/>
    </source>
</evidence>
<dbReference type="Pfam" id="PF01625">
    <property type="entry name" value="PMSR"/>
    <property type="match status" value="1"/>
</dbReference>
<organism evidence="7 8">
    <name type="scientific">Orchesella dallaii</name>
    <dbReference type="NCBI Taxonomy" id="48710"/>
    <lineage>
        <taxon>Eukaryota</taxon>
        <taxon>Metazoa</taxon>
        <taxon>Ecdysozoa</taxon>
        <taxon>Arthropoda</taxon>
        <taxon>Hexapoda</taxon>
        <taxon>Collembola</taxon>
        <taxon>Entomobryomorpha</taxon>
        <taxon>Entomobryoidea</taxon>
        <taxon>Orchesellidae</taxon>
        <taxon>Orchesellinae</taxon>
        <taxon>Orchesella</taxon>
    </lineage>
</organism>
<dbReference type="Proteomes" id="UP001642540">
    <property type="component" value="Unassembled WGS sequence"/>
</dbReference>
<evidence type="ECO:0000313" key="8">
    <source>
        <dbReference type="Proteomes" id="UP001642540"/>
    </source>
</evidence>
<evidence type="ECO:0000256" key="3">
    <source>
        <dbReference type="ARBA" id="ARBA00023002"/>
    </source>
</evidence>
<feature type="domain" description="Peptide methionine sulphoxide reductase MsrA" evidence="5">
    <location>
        <begin position="25"/>
        <end position="157"/>
    </location>
</feature>
<dbReference type="SUPFAM" id="SSF55068">
    <property type="entry name" value="Peptide methionine sulfoxide reductase"/>
    <property type="match status" value="1"/>
</dbReference>
<dbReference type="InterPro" id="IPR002569">
    <property type="entry name" value="Met_Sox_Rdtase_MsrA_dom"/>
</dbReference>
<dbReference type="EC" id="1.8.4.11" evidence="2"/>
<dbReference type="Gene3D" id="3.30.1060.10">
    <property type="entry name" value="Peptide methionine sulphoxide reductase MsrA"/>
    <property type="match status" value="1"/>
</dbReference>
<evidence type="ECO:0000256" key="1">
    <source>
        <dbReference type="ARBA" id="ARBA00005591"/>
    </source>
</evidence>
<dbReference type="Pfam" id="PF20939">
    <property type="entry name" value="MsrA_helical"/>
    <property type="match status" value="1"/>
</dbReference>
<dbReference type="PANTHER" id="PTHR43774:SF1">
    <property type="entry name" value="PEPTIDE METHIONINE SULFOXIDE REDUCTASE MSRA 2"/>
    <property type="match status" value="1"/>
</dbReference>
<dbReference type="InterPro" id="IPR036509">
    <property type="entry name" value="Met_Sox_Rdtase_MsrA_sf"/>
</dbReference>
<comment type="caution">
    <text evidence="7">The sequence shown here is derived from an EMBL/GenBank/DDBJ whole genome shotgun (WGS) entry which is preliminary data.</text>
</comment>
<comment type="similarity">
    <text evidence="1">Belongs to the MsrA Met sulfoxide reductase family.</text>
</comment>
<keyword evidence="8" id="KW-1185">Reference proteome</keyword>
<dbReference type="NCBIfam" id="TIGR00401">
    <property type="entry name" value="msrA"/>
    <property type="match status" value="1"/>
</dbReference>
<sequence>MGQAFRDVCCDGLYYEPDHRCERSTFAMSCFWAPEAVFGVQPGVLRTRVGYAGLGTMPNPTYQNIFDYTETVDIEYDPLKTKFEKLLDIFWKHHDPTATCSRQYMSIIFYHNPEQRTLAEASLRTQVSLRSRPLKTQIYAAKEFYEAEDYHQKYFLQKYPWILNMMDIKVGQPIKRSKLAARLNGYVAGYGSPQDFEDEWRRLGLCCEVVEYIRSIIKKNYKKPIGCPPH</sequence>
<evidence type="ECO:0000313" key="7">
    <source>
        <dbReference type="EMBL" id="CAL8113912.1"/>
    </source>
</evidence>